<evidence type="ECO:0000313" key="1">
    <source>
        <dbReference type="EMBL" id="JAR86339.1"/>
    </source>
</evidence>
<organism evidence="1">
    <name type="scientific">Alectorobius mimon</name>
    <dbReference type="NCBI Taxonomy" id="360319"/>
    <lineage>
        <taxon>Eukaryota</taxon>
        <taxon>Metazoa</taxon>
        <taxon>Ecdysozoa</taxon>
        <taxon>Arthropoda</taxon>
        <taxon>Chelicerata</taxon>
        <taxon>Arachnida</taxon>
        <taxon>Acari</taxon>
        <taxon>Parasitiformes</taxon>
        <taxon>Ixodida</taxon>
        <taxon>Ixodoidea</taxon>
        <taxon>Argasidae</taxon>
        <taxon>Ornithodorinae</taxon>
        <taxon>Alectorobius</taxon>
    </lineage>
</organism>
<sequence length="179" mass="20200">SNLNQAVFHQGLSHVFRTCHILSKVDKPKVPAGPLFRGKQHFFADQFLPQKLPGFPGKRLILGLPRRTARPATFLRAFGRLLHATPRQLRGRDVRQDHRAFRGRTPLRLATDDNCVPRQDLFDNATLGLGLLWCSRHALLMHRGHTCDENDPQNETFAVKLLSARLGTMELVNLVASTV</sequence>
<proteinExistence type="predicted"/>
<accession>A0A147B6C3</accession>
<reference evidence="1" key="1">
    <citation type="submission" date="2016-03" db="EMBL/GenBank/DDBJ databases">
        <title>Gut transcriptome analysis on engorged females of Ornithodoros mimon (Acari: Argasidae) and phylogenetic inferences of soft ticks.</title>
        <authorList>
            <person name="Landulfo G.A."/>
            <person name="Giovanni D."/>
            <person name="Carvalho E."/>
            <person name="Junqueira-de-Azevedo I."/>
            <person name="Patane J."/>
            <person name="Mendoca R."/>
            <person name="Barros-Battesti D."/>
        </authorList>
    </citation>
    <scope>NUCLEOTIDE SEQUENCE</scope>
    <source>
        <strain evidence="1">Females</strain>
        <tissue evidence="1">Gut</tissue>
    </source>
</reference>
<protein>
    <submittedName>
        <fullName evidence="1">Ebna2 binding protein p100</fullName>
    </submittedName>
</protein>
<feature type="non-terminal residue" evidence="1">
    <location>
        <position position="1"/>
    </location>
</feature>
<name>A0A147B6C3_9ACAR</name>
<dbReference type="EMBL" id="GEIB01002189">
    <property type="protein sequence ID" value="JAR86339.1"/>
    <property type="molecule type" value="Transcribed_RNA"/>
</dbReference>
<dbReference type="AlphaFoldDB" id="A0A147B6C3"/>